<accession>A0A1Y5PC96</accession>
<organism evidence="1">
    <name type="scientific">uncultured Mycobacterium sp</name>
    <dbReference type="NCBI Taxonomy" id="171292"/>
    <lineage>
        <taxon>Bacteria</taxon>
        <taxon>Bacillati</taxon>
        <taxon>Actinomycetota</taxon>
        <taxon>Actinomycetes</taxon>
        <taxon>Mycobacteriales</taxon>
        <taxon>Mycobacteriaceae</taxon>
        <taxon>Mycobacterium</taxon>
        <taxon>environmental samples</taxon>
    </lineage>
</organism>
<evidence type="ECO:0000313" key="1">
    <source>
        <dbReference type="EMBL" id="SBS76336.1"/>
    </source>
</evidence>
<dbReference type="AlphaFoldDB" id="A0A1Y5PC96"/>
<name>A0A1Y5PC96_9MYCO</name>
<proteinExistence type="predicted"/>
<dbReference type="EMBL" id="FLQS01000024">
    <property type="protein sequence ID" value="SBS76336.1"/>
    <property type="molecule type" value="Genomic_DNA"/>
</dbReference>
<protein>
    <submittedName>
        <fullName evidence="1">Uncharacterized protein</fullName>
    </submittedName>
</protein>
<sequence length="60" mass="6550">MCDAQREPQDPARLLATIAEFEQLVLLGELVRRYFTGISMAVQGTALPACSSRRLVAPST</sequence>
<gene>
    <name evidence="1" type="ORF">MHPYR_300091</name>
</gene>
<reference evidence="1" key="1">
    <citation type="submission" date="2016-03" db="EMBL/GenBank/DDBJ databases">
        <authorList>
            <person name="Ploux O."/>
        </authorList>
    </citation>
    <scope>NUCLEOTIDE SEQUENCE</scope>
    <source>
        <strain evidence="1">UC10</strain>
    </source>
</reference>